<organism evidence="2 3">
    <name type="scientific">Austropuccinia psidii MF-1</name>
    <dbReference type="NCBI Taxonomy" id="1389203"/>
    <lineage>
        <taxon>Eukaryota</taxon>
        <taxon>Fungi</taxon>
        <taxon>Dikarya</taxon>
        <taxon>Basidiomycota</taxon>
        <taxon>Pucciniomycotina</taxon>
        <taxon>Pucciniomycetes</taxon>
        <taxon>Pucciniales</taxon>
        <taxon>Sphaerophragmiaceae</taxon>
        <taxon>Austropuccinia</taxon>
    </lineage>
</organism>
<name>A0A9Q3IGH3_9BASI</name>
<dbReference type="Proteomes" id="UP000765509">
    <property type="component" value="Unassembled WGS sequence"/>
</dbReference>
<feature type="compositionally biased region" description="Basic residues" evidence="1">
    <location>
        <begin position="44"/>
        <end position="54"/>
    </location>
</feature>
<feature type="region of interest" description="Disordered" evidence="1">
    <location>
        <begin position="1"/>
        <end position="77"/>
    </location>
</feature>
<feature type="compositionally biased region" description="Basic and acidic residues" evidence="1">
    <location>
        <begin position="1"/>
        <end position="23"/>
    </location>
</feature>
<proteinExistence type="predicted"/>
<evidence type="ECO:0000313" key="2">
    <source>
        <dbReference type="EMBL" id="MBW0540668.1"/>
    </source>
</evidence>
<accession>A0A9Q3IGH3</accession>
<comment type="caution">
    <text evidence="2">The sequence shown here is derived from an EMBL/GenBank/DDBJ whole genome shotgun (WGS) entry which is preliminary data.</text>
</comment>
<protein>
    <submittedName>
        <fullName evidence="2">Uncharacterized protein</fullName>
    </submittedName>
</protein>
<sequence length="77" mass="8473">MECIDVKEKHDAFNRRMEEKDPPPPKQVPKTAPVARSSNPNVKKQPKTQNKGKGKAPGTNLTARETNPKGLEGCHGK</sequence>
<dbReference type="EMBL" id="AVOT02045322">
    <property type="protein sequence ID" value="MBW0540668.1"/>
    <property type="molecule type" value="Genomic_DNA"/>
</dbReference>
<evidence type="ECO:0000256" key="1">
    <source>
        <dbReference type="SAM" id="MobiDB-lite"/>
    </source>
</evidence>
<keyword evidence="3" id="KW-1185">Reference proteome</keyword>
<reference evidence="2" key="1">
    <citation type="submission" date="2021-03" db="EMBL/GenBank/DDBJ databases">
        <title>Draft genome sequence of rust myrtle Austropuccinia psidii MF-1, a brazilian biotype.</title>
        <authorList>
            <person name="Quecine M.C."/>
            <person name="Pachon D.M.R."/>
            <person name="Bonatelli M.L."/>
            <person name="Correr F.H."/>
            <person name="Franceschini L.M."/>
            <person name="Leite T.F."/>
            <person name="Margarido G.R.A."/>
            <person name="Almeida C.A."/>
            <person name="Ferrarezi J.A."/>
            <person name="Labate C.A."/>
        </authorList>
    </citation>
    <scope>NUCLEOTIDE SEQUENCE</scope>
    <source>
        <strain evidence="2">MF-1</strain>
    </source>
</reference>
<gene>
    <name evidence="2" type="ORF">O181_080383</name>
</gene>
<dbReference type="AlphaFoldDB" id="A0A9Q3IGH3"/>
<evidence type="ECO:0000313" key="3">
    <source>
        <dbReference type="Proteomes" id="UP000765509"/>
    </source>
</evidence>